<accession>A0A6S6SAK3</accession>
<dbReference type="InterPro" id="IPR053716">
    <property type="entry name" value="Flag_assembly_chemotaxis_eff"/>
</dbReference>
<protein>
    <submittedName>
        <fullName evidence="1">Uncharacterized protein</fullName>
    </submittedName>
</protein>
<dbReference type="InterPro" id="IPR009929">
    <property type="entry name" value="T3SS_YscO"/>
</dbReference>
<dbReference type="Gene3D" id="1.10.287.1700">
    <property type="match status" value="1"/>
</dbReference>
<dbReference type="Pfam" id="PF07321">
    <property type="entry name" value="YscO"/>
    <property type="match status" value="1"/>
</dbReference>
<organism evidence="1">
    <name type="scientific">uncultured Thiotrichaceae bacterium</name>
    <dbReference type="NCBI Taxonomy" id="298394"/>
    <lineage>
        <taxon>Bacteria</taxon>
        <taxon>Pseudomonadati</taxon>
        <taxon>Pseudomonadota</taxon>
        <taxon>Gammaproteobacteria</taxon>
        <taxon>Thiotrichales</taxon>
        <taxon>Thiotrichaceae</taxon>
        <taxon>environmental samples</taxon>
    </lineage>
</organism>
<dbReference type="AlphaFoldDB" id="A0A6S6SAK3"/>
<name>A0A6S6SAK3_9GAMM</name>
<reference evidence="1" key="1">
    <citation type="submission" date="2020-01" db="EMBL/GenBank/DDBJ databases">
        <authorList>
            <person name="Meier V. D."/>
            <person name="Meier V D."/>
        </authorList>
    </citation>
    <scope>NUCLEOTIDE SEQUENCE</scope>
    <source>
        <strain evidence="1">HLG_WM_MAG_08</strain>
    </source>
</reference>
<proteinExistence type="predicted"/>
<evidence type="ECO:0000313" key="1">
    <source>
        <dbReference type="EMBL" id="CAA6801609.1"/>
    </source>
</evidence>
<dbReference type="EMBL" id="CACVAV010000026">
    <property type="protein sequence ID" value="CAA6801609.1"/>
    <property type="molecule type" value="Genomic_DNA"/>
</dbReference>
<sequence>MSLDKLQEIRERRAEKQQKAVLESRALVQTAVQQVELCKQNLLNFQQWRLSHQEELFKGLQNQPCTPQSMLDYRARLETLAQEEEQLKLVIIDSQKNFETVKEKHVQVQQVAVALALKNEKTKEIVKIQQEADRQLQRAID</sequence>
<gene>
    <name evidence="1" type="ORF">HELGO_WM28387</name>
</gene>